<evidence type="ECO:0000313" key="7">
    <source>
        <dbReference type="Proteomes" id="UP000178385"/>
    </source>
</evidence>
<keyword evidence="3 4" id="KW-0472">Membrane</keyword>
<dbReference type="Proteomes" id="UP000178385">
    <property type="component" value="Unassembled WGS sequence"/>
</dbReference>
<dbReference type="AlphaFoldDB" id="A0A1G1Y3L3"/>
<proteinExistence type="predicted"/>
<sequence length="217" mass="24016">MFNRHLEEGLRSYLLLNFNPVIRWLIISDFVLGASYGLLAPIFAVFITDFVPGGNIQVAGVAATIYLVTKSLAQIPAAAIVDRIKGERDDYWVLLIGSLLVALIPALYIFVHSVGQLYLVQFVYGIVVAFTFPSYMAIFTRHIDRTRAGTEWGVYFTLTDLSSAVTGAIGGTIALYIGFTWVFIGVSALSIVGSLMLMFIYGYMKKASWAERHLPSR</sequence>
<feature type="transmembrane region" description="Helical" evidence="4">
    <location>
        <begin position="117"/>
        <end position="140"/>
    </location>
</feature>
<dbReference type="SUPFAM" id="SSF103473">
    <property type="entry name" value="MFS general substrate transporter"/>
    <property type="match status" value="1"/>
</dbReference>
<dbReference type="GO" id="GO:0022857">
    <property type="term" value="F:transmembrane transporter activity"/>
    <property type="evidence" value="ECO:0007669"/>
    <property type="project" value="InterPro"/>
</dbReference>
<gene>
    <name evidence="6" type="ORF">A2840_01495</name>
</gene>
<accession>A0A1G1Y3L3</accession>
<dbReference type="InterPro" id="IPR052714">
    <property type="entry name" value="MFS_Exporter"/>
</dbReference>
<reference evidence="6 7" key="1">
    <citation type="journal article" date="2016" name="Nat. Commun.">
        <title>Thousands of microbial genomes shed light on interconnected biogeochemical processes in an aquifer system.</title>
        <authorList>
            <person name="Anantharaman K."/>
            <person name="Brown C.T."/>
            <person name="Hug L.A."/>
            <person name="Sharon I."/>
            <person name="Castelle C.J."/>
            <person name="Probst A.J."/>
            <person name="Thomas B.C."/>
            <person name="Singh A."/>
            <person name="Wilkins M.J."/>
            <person name="Karaoz U."/>
            <person name="Brodie E.L."/>
            <person name="Williams K.H."/>
            <person name="Hubbard S.S."/>
            <person name="Banfield J.F."/>
        </authorList>
    </citation>
    <scope>NUCLEOTIDE SEQUENCE [LARGE SCALE GENOMIC DNA]</scope>
</reference>
<organism evidence="6 7">
    <name type="scientific">Candidatus Buchananbacteria bacterium RIFCSPHIGHO2_01_FULL_47_11b</name>
    <dbReference type="NCBI Taxonomy" id="1797537"/>
    <lineage>
        <taxon>Bacteria</taxon>
        <taxon>Candidatus Buchananiibacteriota</taxon>
    </lineage>
</organism>
<evidence type="ECO:0000256" key="4">
    <source>
        <dbReference type="SAM" id="Phobius"/>
    </source>
</evidence>
<evidence type="ECO:0000256" key="3">
    <source>
        <dbReference type="ARBA" id="ARBA00023136"/>
    </source>
</evidence>
<evidence type="ECO:0000259" key="5">
    <source>
        <dbReference type="PROSITE" id="PS50850"/>
    </source>
</evidence>
<dbReference type="EMBL" id="MHIG01000021">
    <property type="protein sequence ID" value="OGY46892.1"/>
    <property type="molecule type" value="Genomic_DNA"/>
</dbReference>
<dbReference type="PANTHER" id="PTHR23531:SF1">
    <property type="entry name" value="QUINOLENE RESISTANCE PROTEIN NORA"/>
    <property type="match status" value="1"/>
</dbReference>
<feature type="transmembrane region" description="Helical" evidence="4">
    <location>
        <begin position="21"/>
        <end position="47"/>
    </location>
</feature>
<evidence type="ECO:0000256" key="2">
    <source>
        <dbReference type="ARBA" id="ARBA00022989"/>
    </source>
</evidence>
<feature type="transmembrane region" description="Helical" evidence="4">
    <location>
        <begin position="91"/>
        <end position="111"/>
    </location>
</feature>
<evidence type="ECO:0000313" key="6">
    <source>
        <dbReference type="EMBL" id="OGY46892.1"/>
    </source>
</evidence>
<dbReference type="InterPro" id="IPR011701">
    <property type="entry name" value="MFS"/>
</dbReference>
<feature type="transmembrane region" description="Helical" evidence="4">
    <location>
        <begin position="59"/>
        <end position="79"/>
    </location>
</feature>
<protein>
    <recommendedName>
        <fullName evidence="5">Major facilitator superfamily (MFS) profile domain-containing protein</fullName>
    </recommendedName>
</protein>
<name>A0A1G1Y3L3_9BACT</name>
<feature type="transmembrane region" description="Helical" evidence="4">
    <location>
        <begin position="152"/>
        <end position="177"/>
    </location>
</feature>
<evidence type="ECO:0000256" key="1">
    <source>
        <dbReference type="ARBA" id="ARBA00022692"/>
    </source>
</evidence>
<comment type="caution">
    <text evidence="6">The sequence shown here is derived from an EMBL/GenBank/DDBJ whole genome shotgun (WGS) entry which is preliminary data.</text>
</comment>
<keyword evidence="2 4" id="KW-1133">Transmembrane helix</keyword>
<dbReference type="Gene3D" id="1.20.1250.20">
    <property type="entry name" value="MFS general substrate transporter like domains"/>
    <property type="match status" value="1"/>
</dbReference>
<dbReference type="InterPro" id="IPR036259">
    <property type="entry name" value="MFS_trans_sf"/>
</dbReference>
<dbReference type="InterPro" id="IPR020846">
    <property type="entry name" value="MFS_dom"/>
</dbReference>
<dbReference type="PANTHER" id="PTHR23531">
    <property type="entry name" value="QUINOLENE RESISTANCE PROTEIN NORA"/>
    <property type="match status" value="1"/>
</dbReference>
<keyword evidence="1 4" id="KW-0812">Transmembrane</keyword>
<feature type="domain" description="Major facilitator superfamily (MFS) profile" evidence="5">
    <location>
        <begin position="21"/>
        <end position="217"/>
    </location>
</feature>
<dbReference type="PROSITE" id="PS50850">
    <property type="entry name" value="MFS"/>
    <property type="match status" value="1"/>
</dbReference>
<feature type="transmembrane region" description="Helical" evidence="4">
    <location>
        <begin position="183"/>
        <end position="204"/>
    </location>
</feature>
<dbReference type="Pfam" id="PF07690">
    <property type="entry name" value="MFS_1"/>
    <property type="match status" value="1"/>
</dbReference>